<sequence length="207" mass="23814">MDDFNQVNQIVSDAIKDSSYITVLISSGVYILYTLIIRLVDLFKAKDRNKPLIQMASAIKEVSENVVKLNTVLDKQIQDAESKELTKVRQVISLAFDSFRANISKTCNEIIIHNNIVENRDLIRENLFKTISTEYYKLYNVFSAYEVDGINIATKIKDEWIDDTTKECLEVIYDGQDKDVRIGQILNKLTIIANEHSVYVNNKVFNH</sequence>
<keyword evidence="1" id="KW-0472">Membrane</keyword>
<proteinExistence type="predicted"/>
<keyword evidence="1" id="KW-1133">Transmembrane helix</keyword>
<accession>A0A8S5V6Q3</accession>
<keyword evidence="1" id="KW-0812">Transmembrane</keyword>
<dbReference type="EMBL" id="BK016209">
    <property type="protein sequence ID" value="DAG02373.1"/>
    <property type="molecule type" value="Genomic_DNA"/>
</dbReference>
<feature type="transmembrane region" description="Helical" evidence="1">
    <location>
        <begin position="20"/>
        <end position="40"/>
    </location>
</feature>
<reference evidence="2" key="1">
    <citation type="journal article" date="2021" name="Proc. Natl. Acad. Sci. U.S.A.">
        <title>A Catalog of Tens of Thousands of Viruses from Human Metagenomes Reveals Hidden Associations with Chronic Diseases.</title>
        <authorList>
            <person name="Tisza M.J."/>
            <person name="Buck C.B."/>
        </authorList>
    </citation>
    <scope>NUCLEOTIDE SEQUENCE</scope>
    <source>
        <strain evidence="2">CtXt06</strain>
    </source>
</reference>
<evidence type="ECO:0000313" key="2">
    <source>
        <dbReference type="EMBL" id="DAG02373.1"/>
    </source>
</evidence>
<name>A0A8S5V6Q3_9CAUD</name>
<protein>
    <submittedName>
        <fullName evidence="2">Uncharacterized protein</fullName>
    </submittedName>
</protein>
<evidence type="ECO:0000256" key="1">
    <source>
        <dbReference type="SAM" id="Phobius"/>
    </source>
</evidence>
<organism evidence="2">
    <name type="scientific">CrAss-like virus sp. ctXt06</name>
    <dbReference type="NCBI Taxonomy" id="2825837"/>
    <lineage>
        <taxon>Viruses</taxon>
        <taxon>Duplodnaviria</taxon>
        <taxon>Heunggongvirae</taxon>
        <taxon>Uroviricota</taxon>
        <taxon>Caudoviricetes</taxon>
        <taxon>Crassvirales</taxon>
    </lineage>
</organism>